<feature type="region of interest" description="Disordered" evidence="2">
    <location>
        <begin position="1527"/>
        <end position="1572"/>
    </location>
</feature>
<feature type="compositionally biased region" description="Polar residues" evidence="2">
    <location>
        <begin position="2691"/>
        <end position="2709"/>
    </location>
</feature>
<reference evidence="5" key="1">
    <citation type="submission" date="2013-10" db="EMBL/GenBank/DDBJ databases">
        <title>Genomic analysis of the causative agents of coccidiosis in chickens.</title>
        <authorList>
            <person name="Reid A.J."/>
            <person name="Blake D."/>
            <person name="Billington K."/>
            <person name="Browne H."/>
            <person name="Dunn M."/>
            <person name="Hung S."/>
            <person name="Kawahara F."/>
            <person name="Miranda-Saavedra D."/>
            <person name="Mourier T."/>
            <person name="Nagra H."/>
            <person name="Otto T.D."/>
            <person name="Rawlings N."/>
            <person name="Sanchez A."/>
            <person name="Sanders M."/>
            <person name="Subramaniam C."/>
            <person name="Tay Y."/>
            <person name="Dear P."/>
            <person name="Doerig C."/>
            <person name="Gruber A."/>
            <person name="Parkinson J."/>
            <person name="Shirley M."/>
            <person name="Wan K.L."/>
            <person name="Berriman M."/>
            <person name="Tomley F."/>
            <person name="Pain A."/>
        </authorList>
    </citation>
    <scope>NUCLEOTIDE SEQUENCE [LARGE SCALE GENOMIC DNA]</scope>
    <source>
        <strain evidence="5">Houghton</strain>
    </source>
</reference>
<dbReference type="Pfam" id="PF25036">
    <property type="entry name" value="VPS13_VAB"/>
    <property type="match status" value="1"/>
</dbReference>
<evidence type="ECO:0000313" key="5">
    <source>
        <dbReference type="EMBL" id="CDI77654.1"/>
    </source>
</evidence>
<keyword evidence="3" id="KW-1133">Transmembrane helix</keyword>
<protein>
    <submittedName>
        <fullName evidence="5">AGAP005082-PA, related, related</fullName>
    </submittedName>
</protein>
<feature type="region of interest" description="Disordered" evidence="2">
    <location>
        <begin position="2446"/>
        <end position="2498"/>
    </location>
</feature>
<feature type="region of interest" description="Disordered" evidence="2">
    <location>
        <begin position="2012"/>
        <end position="2040"/>
    </location>
</feature>
<name>U6GGE3_9EIME</name>
<feature type="compositionally biased region" description="Polar residues" evidence="2">
    <location>
        <begin position="2483"/>
        <end position="2496"/>
    </location>
</feature>
<feature type="compositionally biased region" description="Basic and acidic residues" evidence="2">
    <location>
        <begin position="2639"/>
        <end position="2648"/>
    </location>
</feature>
<feature type="compositionally biased region" description="Polar residues" evidence="2">
    <location>
        <begin position="2450"/>
        <end position="2462"/>
    </location>
</feature>
<feature type="region of interest" description="Disordered" evidence="2">
    <location>
        <begin position="187"/>
        <end position="211"/>
    </location>
</feature>
<dbReference type="Proteomes" id="UP000018201">
    <property type="component" value="Unassembled WGS sequence"/>
</dbReference>
<accession>U6GGE3</accession>
<keyword evidence="6" id="KW-1185">Reference proteome</keyword>
<evidence type="ECO:0000313" key="6">
    <source>
        <dbReference type="Proteomes" id="UP000018201"/>
    </source>
</evidence>
<reference evidence="5" key="2">
    <citation type="submission" date="2013-10" db="EMBL/GenBank/DDBJ databases">
        <authorList>
            <person name="Aslett M."/>
        </authorList>
    </citation>
    <scope>NUCLEOTIDE SEQUENCE [LARGE SCALE GENOMIC DNA]</scope>
    <source>
        <strain evidence="5">Houghton</strain>
    </source>
</reference>
<dbReference type="VEuPathDB" id="ToxoDB:EPH_0029680"/>
<evidence type="ECO:0000256" key="2">
    <source>
        <dbReference type="SAM" id="MobiDB-lite"/>
    </source>
</evidence>
<feature type="region of interest" description="Disordered" evidence="2">
    <location>
        <begin position="3528"/>
        <end position="3564"/>
    </location>
</feature>
<comment type="similarity">
    <text evidence="1">Belongs to the VPS13 family.</text>
</comment>
<dbReference type="InterPro" id="IPR026847">
    <property type="entry name" value="VPS13"/>
</dbReference>
<feature type="compositionally biased region" description="Polar residues" evidence="2">
    <location>
        <begin position="972"/>
        <end position="983"/>
    </location>
</feature>
<organism evidence="5 6">
    <name type="scientific">Eimeria praecox</name>
    <dbReference type="NCBI Taxonomy" id="51316"/>
    <lineage>
        <taxon>Eukaryota</taxon>
        <taxon>Sar</taxon>
        <taxon>Alveolata</taxon>
        <taxon>Apicomplexa</taxon>
        <taxon>Conoidasida</taxon>
        <taxon>Coccidia</taxon>
        <taxon>Eucoccidiorida</taxon>
        <taxon>Eimeriorina</taxon>
        <taxon>Eimeriidae</taxon>
        <taxon>Eimeria</taxon>
    </lineage>
</organism>
<feature type="domain" description="Vacuolar protein sorting-associated protein 13 VPS13 adaptor binding" evidence="4">
    <location>
        <begin position="2939"/>
        <end position="3119"/>
    </location>
</feature>
<feature type="region of interest" description="Disordered" evidence="2">
    <location>
        <begin position="2633"/>
        <end position="2709"/>
    </location>
</feature>
<feature type="compositionally biased region" description="Basic and acidic residues" evidence="2">
    <location>
        <begin position="1634"/>
        <end position="1651"/>
    </location>
</feature>
<dbReference type="InterPro" id="IPR009543">
    <property type="entry name" value="VPS13_VAB"/>
</dbReference>
<dbReference type="GO" id="GO:0045053">
    <property type="term" value="P:protein retention in Golgi apparatus"/>
    <property type="evidence" value="ECO:0007669"/>
    <property type="project" value="TreeGrafter"/>
</dbReference>
<dbReference type="PANTHER" id="PTHR16166:SF93">
    <property type="entry name" value="INTERMEMBRANE LIPID TRANSFER PROTEIN VPS13"/>
    <property type="match status" value="1"/>
</dbReference>
<feature type="compositionally biased region" description="Basic and acidic residues" evidence="2">
    <location>
        <begin position="4339"/>
        <end position="4359"/>
    </location>
</feature>
<feature type="compositionally biased region" description="Polar residues" evidence="2">
    <location>
        <begin position="3550"/>
        <end position="3564"/>
    </location>
</feature>
<evidence type="ECO:0000259" key="4">
    <source>
        <dbReference type="Pfam" id="PF25036"/>
    </source>
</evidence>
<feature type="region of interest" description="Disordered" evidence="2">
    <location>
        <begin position="1967"/>
        <end position="1986"/>
    </location>
</feature>
<gene>
    <name evidence="5" type="ORF">EPH_0029680</name>
</gene>
<feature type="region of interest" description="Disordered" evidence="2">
    <location>
        <begin position="1007"/>
        <end position="1053"/>
    </location>
</feature>
<feature type="transmembrane region" description="Helical" evidence="3">
    <location>
        <begin position="3999"/>
        <end position="4022"/>
    </location>
</feature>
<feature type="region of interest" description="Disordered" evidence="2">
    <location>
        <begin position="1631"/>
        <end position="1651"/>
    </location>
</feature>
<evidence type="ECO:0000256" key="3">
    <source>
        <dbReference type="SAM" id="Phobius"/>
    </source>
</evidence>
<feature type="compositionally biased region" description="Basic and acidic residues" evidence="2">
    <location>
        <begin position="531"/>
        <end position="544"/>
    </location>
</feature>
<dbReference type="PANTHER" id="PTHR16166">
    <property type="entry name" value="VACUOLAR PROTEIN SORTING-ASSOCIATED PROTEIN VPS13"/>
    <property type="match status" value="1"/>
</dbReference>
<feature type="transmembrane region" description="Helical" evidence="3">
    <location>
        <begin position="4042"/>
        <end position="4064"/>
    </location>
</feature>
<dbReference type="OrthoDB" id="428159at2759"/>
<keyword evidence="3" id="KW-0812">Transmembrane</keyword>
<feature type="compositionally biased region" description="Polar residues" evidence="2">
    <location>
        <begin position="2650"/>
        <end position="2664"/>
    </location>
</feature>
<feature type="region of interest" description="Disordered" evidence="2">
    <location>
        <begin position="4332"/>
        <end position="4364"/>
    </location>
</feature>
<evidence type="ECO:0000256" key="1">
    <source>
        <dbReference type="ARBA" id="ARBA00006545"/>
    </source>
</evidence>
<dbReference type="EMBL" id="HG691520">
    <property type="protein sequence ID" value="CDI77654.1"/>
    <property type="molecule type" value="Genomic_DNA"/>
</dbReference>
<proteinExistence type="inferred from homology"/>
<feature type="region of interest" description="Disordered" evidence="2">
    <location>
        <begin position="522"/>
        <end position="548"/>
    </location>
</feature>
<sequence>MLESLLLPYLNTALSAVFEDLEPHQLYASILRGSLVLRDLKLKADALAPLSIPVDVTYGHVERLEIKLSLLRLLTEPIVVNAEDVLVVGTTQPPSAWNVEREELLRDQQRNLTLLTDECLTYAREESGLPSVLQRAAYAVIQRIRLSVNRLEVRLEDTETASGQHFAFGLRATRLFNVRCDSNWNAEGQPSTTTREKPQATEDGLPYNASQQDNSSELLRFSDLYCPKVACIFRWAHYAVILYQEVVSGVYAECLEVTPGEDEMENYRSAWRRHLVRYALSATNCGKALNLQIKPGQSTAAFTSTSCAEAEDWEAEEAADEKLIREFEGKYWPTVILPLRQLALQDLKQKVCRYQFPRAGNLSPQQCTVGGGAAVPCPTLEGGQPVLKTYSNDVNGLERIVASSINEAEASDVKGLVEEMAEEVSVASEAELQMIKCIQQMQRCRFSKSVQFAVQLYDLEVTLAAAYEAPACIRVKFDELYTHSAMYYDLRMQFVAAFEGVHVTDNMMPNLIHRRVLVSRPRPKTHTQAPRRAETCRGQERDTSTEASLSSYGCSSCGSKHIHGTPPLSPLQSVNTACILDWSTNCIRKGGCLLESSKMKEYEGEVCTNQEASAGGWIRFDKSYVPLEGIPDMRLYLQTHGSLLCTITPAAVAYLVEALQEPVHLVEGSSILEAASREVQDAIHRNELFLAQLLVGEVDHPTVDICLDIPAPHKLLIPVSHEISECRGVLIHSGVVSVDSRLKRPQQQPFASGHTSFRSEYDRYSLIITGACLQRVTNCQQVECTPSVCQADSCSPLKGRAGTAKRCSAASADIGISDGGLHNTPSSAGTKCTRFEKSGTSSAHRRHRETACESADNTLAMADRSAMYEAFEGTGRLGSSESPEGGLGGYILWPVGLTANIDVCNNLHSLTNLPAFAIVFQDQDFSGVCITLTDKDIVALTGFLAHMQALFQTVSPLWNAPPAVDDTGDAESISSTSFATLPSTERKESSSSKLHLQESFTATEKFQDRTLRGRRVPGIPRLHSSPAHRKTVGGRTSGGLSDFSGKGSIDSQHNTEKITPFRRVAFYINRSLRNPGVLGQKYQMHRRRTGHATLMPQAERSFADGEPFVLDNSISRNLQRVALGSNALTGGSSTLEKVENEGENCLAVESKFSEGALDENDNLEPSRPTQHITDPRANNGLIGFDVKLGLSFLEFRLYREEHKSALETIPTCSAGYTDSSTGTLPIGPGDSVLLRCSVGNSRIRLRCPAQSTRMACTAALDEVCVSLGWPAPADKAEMVLPEVRGGGHGWPKRMNGAVVGNKSAHRACCQTPNTSAQGCAARESGPVGHLSMASETCRACPRIYPFQQSWPTPLFQFVPPQFANCVDVEQAAADVATALSEAANSHGQPSSRMMLPTATVMALRRAFASKGLRVTTRWMFPPPYPGGRSLGDYRTLRTRDSPCEDDSNCNPVVSGRACGESSTPHNSMGGEAAEQAHTEAGWRVLSFGSNSHNKEAAEEEVLVEDLVGALAGKVACEARKAYAAATPRSARAKSANLTPAGRGSPLQRQSRGHASLDSDEPPAGSADNSDKYARTNWNSDSLDVVLFVQNGGKLPWRVRVSILFARFDVILPASSGFMTLYAVDGVDDSPASFKESKRNRGKEGDRPSSEDTHDLLEAVLATAPPVFVLSFSADTSFYSECREFMHADNGNSPAAEPEISQEAVRTTPVLHKTVRLLGNINQLRGELLEGRGFSESVLDHLVEISRKTFGILEPESAGRLPLGGCLRPAGFGAPELPPLTLLDGHRIARSVSCSTRKEWPAFSKTSQRSTYSVQQIPLTFPANQTRGFRASMHSNRNERAAYKTVLTVERHGMIDGCRCRVRAAYRIVGEPSCAPRVSGLRRTEQLPSDSMPELSALEKVIDPESTQLRCHPSTNAYRRTENYLENDGEAVVELEPLVVHLEPSVVAAGMSLLQLLQKLFLSTPPETSAVQMETPRTHTGAKEADGSVKTLEVHSAAPTTDLKLPRKSVVNGEQPVDLGVPHNCTHRQSSTAPYRIHQKDDAPRANATFGAESPLEGVGRVQSSFETAESSLCSSLAEGSGPTAGIPRALGVSEAFYQGTRGCSPASQGHECHSDSMNRVRAALEDTAGGGEEAKTDLSWLWALVNSLDAVLTLKVEMECIQFESPSLHFTVEDLEVRCGLEAEQGVYSHMKSTKRLRQRSAAGRFALKHISPEATTRRMPQELREGQEVRQVVARESTKPPLSPKDLPKGNAGKQKELFVGIKMMLSAEALHKERIALESVLEPWHCSVGIRYTPGDLLLTTLPAYPPGEKAAAEPRNYFETHGNYYLGMRGASDRSRKLQQLARIWGKHGTELCAEVYCSWLNVTAAPFLMDAVLDTANLIEAAQRALQEQLNKVNMTGLILLVHLPSQEQEASGVEGEESNSLMVDHHLVTDDFGITRRKAFATIPTPASNPSTTSESAGENGDNSSNSLNGSAYDDNRLTTLPGTQTATENKTGGWRSLCHGESFHVPLDDHGQTRKVIVRLQIAGSEFEIDDLSLDGSQVSLRELPIKLPALLNNPLLRDARKRQRHELLHASARILVRTVFVPSSRTFNTYLSSMVSIRNNLSTPVMVFPHPAIAVLDTPAEALSTASSSCSVDDRRSDEASKGPSTSSKGYLTTKGNTGPFVVDPSQSSCGSQAGVLGPRPNLSIPSNKASTDATGDPISSNLDQSTQANINNEETSHMVSTAMAVTVYGQSRDLVSESDPLFFEVGLNAPISLGNRLFEPLRVSVIPSYSATVQRHPPGVAAPDHHERLLSYARVAAGGDICVQRAVSGFVFELETTSCGSEYRHIYESKPLLIDFHAPAPSTALDLTVCFVRSRILDSSGNKIQQHSTMYRHLSRHQPAEFSVQAEVLGWVQQNAGSSSDDSCGSSSTSCNYAGLTNIKRHMWCTCVRMIRIFAPFWLINRQSEALVVSYCRRSVQYMPSSDWRLLGVPSQGKACLALGIAPDDETAHLCLQKDSISPALAEDIRAARARRGVSAKLSQAFRVDIVGRPTTVSVQMQTSGEAQFRATPKKWRHFGVTVALAPPPFSRSRIISIHSRFILKNCLPCDIWVRETTGNAPALRLLSGSQCPFHPQALGPRGEALICITKTDPSIIETLAKTDALAATQPVNSHLDGGAVAQAIEKVVWSSQLSVARSASLQIRLKTPVEHLLCSGGGINQHTDRGPFGKAGRALLWEHHNIHIAIRSLENAAYAVVFSEPVASEYLLVNNTNHIIAFAQSGIRTKHVWEILDRGSQVDYAWTDPQRERKSLRFSFWDQNQKVVKTCDIARVRLHRPLTLPNSKEKIYFVTDVRGSRRRVTVTYDEPSAPLKSTVGTRKVWKSLPHNLFKIRRKRVGQQQRRETKTSLLTRPNSQAGVLRSVRDGSKLTAPSCERQLLATGEADETAISVQFSQTGVPKEPLPQRKMLRFQKRDTLKLAFKLRGGTAACSAESSSGSSVFAEDALAFAETNAKSGSGESQGTEEQETLRQHRVTAFLKRRSVTNGTGSRSVRTGFKRRGNRRSYGLSQRTPVSSSLSEINQADEPCRDISFAEMGFYGGIVIEGFGISLVDPTPHELAFGCISGIRFEVGRLHKASGHDIRFSIKSLQIDNGVPGAQHRTILRHATVEERMERHEEGKLVISGDGLMASGNSDGLLCSVARPTTEWNSLEESQMEDQNLFFRIQLGGEWRDEATLLDYVDVELTPIAVHVEADTTSVLLRFLMQLIQDRTFFLMSLQEHNIQLVQDAAANKATTSGYQQLRALPQATVPVAASLKPLYIHELAIRPMLIIFSTRSQRLQRGHATSGSGNVMAIRQFEILGDRMTDITNFPMKSRLLAQQCVFTNAEQLVADIGYSYIQQCIWQLHKLVASIDVIGNPLRLITGVSSSLRLVTAHRSDGASNAEPKTWRAIHCVSTLVLNVASEFFTSISNIAGGFVKLLRLLGLTDVQGILSVWPESIRVPRARFERPETFLEGIYAGCIGFVQLLGGSILALRDIYDKTALESGIWRFCTGTAQRIAFVLAAPAVSIFVFVSAVAAGLSSALRHKSAIEKTRPRRVFPPEMTVSQYRFHTARAMNLLEKSTRKSLVPGMLQSGIISFPLPQTRSLRSHRQHHGEENKGNNVNNVRDYLLVTSDFVICLRDGKPQWVCRKEDIQECTVNMPAYVVGALLAQQDLFVRNRERPGGVCAYEDVPRPREENERAPHDSPSLCVVHVKVANQLKLPEDVLHNFTAAYKAYLHHATTKRSVVQALRDNFKVHFGGTDPSIIRNFCPSQTRSQCHQNTTAGTEDTDGVPLLVEAMACNLPSARNMLPRSGKLDNQRDDNQDIADDGKRQDLQMPRSQHKFPFLGLQINWKACCRRKRSASTQSLQRGLAGPSSWAWWEWLRSLRRRKPPAEPEAVTLTIRAPDRDAALQIFDALCSTTESYIVARRGGGDTGQVN</sequence>
<feature type="compositionally biased region" description="Low complexity" evidence="2">
    <location>
        <begin position="2463"/>
        <end position="2476"/>
    </location>
</feature>
<feature type="region of interest" description="Disordered" evidence="2">
    <location>
        <begin position="965"/>
        <end position="995"/>
    </location>
</feature>
<keyword evidence="3" id="KW-0472">Membrane</keyword>
<dbReference type="GO" id="GO:0006623">
    <property type="term" value="P:protein targeting to vacuole"/>
    <property type="evidence" value="ECO:0007669"/>
    <property type="project" value="TreeGrafter"/>
</dbReference>